<organism evidence="1 2">
    <name type="scientific">Dendrobium nobile</name>
    <name type="common">Orchid</name>
    <dbReference type="NCBI Taxonomy" id="94219"/>
    <lineage>
        <taxon>Eukaryota</taxon>
        <taxon>Viridiplantae</taxon>
        <taxon>Streptophyta</taxon>
        <taxon>Embryophyta</taxon>
        <taxon>Tracheophyta</taxon>
        <taxon>Spermatophyta</taxon>
        <taxon>Magnoliopsida</taxon>
        <taxon>Liliopsida</taxon>
        <taxon>Asparagales</taxon>
        <taxon>Orchidaceae</taxon>
        <taxon>Epidendroideae</taxon>
        <taxon>Malaxideae</taxon>
        <taxon>Dendrobiinae</taxon>
        <taxon>Dendrobium</taxon>
    </lineage>
</organism>
<keyword evidence="2" id="KW-1185">Reference proteome</keyword>
<name>A0A8T3A477_DENNO</name>
<comment type="caution">
    <text evidence="1">The sequence shown here is derived from an EMBL/GenBank/DDBJ whole genome shotgun (WGS) entry which is preliminary data.</text>
</comment>
<gene>
    <name evidence="1" type="ORF">KFK09_028858</name>
</gene>
<dbReference type="AlphaFoldDB" id="A0A8T3A477"/>
<evidence type="ECO:0008006" key="3">
    <source>
        <dbReference type="Google" id="ProtNLM"/>
    </source>
</evidence>
<proteinExistence type="predicted"/>
<protein>
    <recommendedName>
        <fullName evidence="3">Reverse transcriptase</fullName>
    </recommendedName>
</protein>
<sequence>MYARTVTCVQTHGGLNKYFPISIGLHQGSTLNSYPFALALDLLTRHLQVDLPWCMLFAYVILLVDKTREGVEGKKSTHFRYLGPIVQSDSEIDEYICYACSHRTGLVGHPL</sequence>
<accession>A0A8T3A477</accession>
<evidence type="ECO:0000313" key="2">
    <source>
        <dbReference type="Proteomes" id="UP000829196"/>
    </source>
</evidence>
<dbReference type="EMBL" id="JAGYWB010000019">
    <property type="protein sequence ID" value="KAI0489017.1"/>
    <property type="molecule type" value="Genomic_DNA"/>
</dbReference>
<dbReference type="Proteomes" id="UP000829196">
    <property type="component" value="Unassembled WGS sequence"/>
</dbReference>
<dbReference type="OrthoDB" id="768353at2759"/>
<evidence type="ECO:0000313" key="1">
    <source>
        <dbReference type="EMBL" id="KAI0489017.1"/>
    </source>
</evidence>
<reference evidence="1" key="1">
    <citation type="journal article" date="2022" name="Front. Genet.">
        <title>Chromosome-Scale Assembly of the Dendrobium nobile Genome Provides Insights Into the Molecular Mechanism of the Biosynthesis of the Medicinal Active Ingredient of Dendrobium.</title>
        <authorList>
            <person name="Xu Q."/>
            <person name="Niu S.-C."/>
            <person name="Li K.-L."/>
            <person name="Zheng P.-J."/>
            <person name="Zhang X.-J."/>
            <person name="Jia Y."/>
            <person name="Liu Y."/>
            <person name="Niu Y.-X."/>
            <person name="Yu L.-H."/>
            <person name="Chen D.-F."/>
            <person name="Zhang G.-Q."/>
        </authorList>
    </citation>
    <scope>NUCLEOTIDE SEQUENCE</scope>
    <source>
        <tissue evidence="1">Leaf</tissue>
    </source>
</reference>